<protein>
    <recommendedName>
        <fullName evidence="1">VWFD domain-containing protein</fullName>
    </recommendedName>
</protein>
<evidence type="ECO:0000313" key="2">
    <source>
        <dbReference type="EMBL" id="KAK7073335.1"/>
    </source>
</evidence>
<organism evidence="2 3">
    <name type="scientific">Halocaridina rubra</name>
    <name type="common">Hawaiian red shrimp</name>
    <dbReference type="NCBI Taxonomy" id="373956"/>
    <lineage>
        <taxon>Eukaryota</taxon>
        <taxon>Metazoa</taxon>
        <taxon>Ecdysozoa</taxon>
        <taxon>Arthropoda</taxon>
        <taxon>Crustacea</taxon>
        <taxon>Multicrustacea</taxon>
        <taxon>Malacostraca</taxon>
        <taxon>Eumalacostraca</taxon>
        <taxon>Eucarida</taxon>
        <taxon>Decapoda</taxon>
        <taxon>Pleocyemata</taxon>
        <taxon>Caridea</taxon>
        <taxon>Atyoidea</taxon>
        <taxon>Atyidae</taxon>
        <taxon>Halocaridina</taxon>
    </lineage>
</organism>
<dbReference type="Pfam" id="PF00094">
    <property type="entry name" value="VWD"/>
    <property type="match status" value="1"/>
</dbReference>
<comment type="caution">
    <text evidence="2">The sequence shown here is derived from an EMBL/GenBank/DDBJ whole genome shotgun (WGS) entry which is preliminary data.</text>
</comment>
<evidence type="ECO:0000259" key="1">
    <source>
        <dbReference type="PROSITE" id="PS51233"/>
    </source>
</evidence>
<dbReference type="PROSITE" id="PS51233">
    <property type="entry name" value="VWFD"/>
    <property type="match status" value="1"/>
</dbReference>
<dbReference type="PANTHER" id="PTHR37860:SF1">
    <property type="match status" value="1"/>
</dbReference>
<gene>
    <name evidence="2" type="ORF">SK128_006667</name>
</gene>
<dbReference type="PANTHER" id="PTHR37860">
    <property type="entry name" value="AGAP008810-PA"/>
    <property type="match status" value="1"/>
</dbReference>
<dbReference type="Proteomes" id="UP001381693">
    <property type="component" value="Unassembled WGS sequence"/>
</dbReference>
<evidence type="ECO:0000313" key="3">
    <source>
        <dbReference type="Proteomes" id="UP001381693"/>
    </source>
</evidence>
<reference evidence="2 3" key="1">
    <citation type="submission" date="2023-11" db="EMBL/GenBank/DDBJ databases">
        <title>Halocaridina rubra genome assembly.</title>
        <authorList>
            <person name="Smith C."/>
        </authorList>
    </citation>
    <scope>NUCLEOTIDE SEQUENCE [LARGE SCALE GENOMIC DNA]</scope>
    <source>
        <strain evidence="2">EP-1</strain>
        <tissue evidence="2">Whole</tissue>
    </source>
</reference>
<sequence>MIFYPDKTKGNEKYEVAASINNTLHTSNNSSTELTGYITHPSSARDMRSSIHISKEGDIIRGKIELDLFNDNADKIVGQLDSTRISPNALWLEISLAAQALNVNPRVSITTAYAPHVTGFDLKFRRTPTSDVSITIAAKIDQSHEKEAALALTIENIKQPILELSGSIYPEDGNTCNGLGMRAILQNSALGKQNIKCLFCKPGFLQIGVNGEDGLNIYTTKMGYKYPGSAELTFSVEDKDTLQRLPLVMAKASLGSPTMIDIDIAKATEQLQITLNKLRAEWSKLVANLPEWSIPAFHHGASHRYPQTHNFPPLHFLKLVDKIKRECKAIYHDLRHDIMENSIVMWVKGHVINTWERVYQIQRDLRSFRSKIIRIFNENFKELADAVVEVVVKTLQMLEEEQGLGLLKWISNAMERIPEFKKLEKMLVDKISENPEDLEALKSIFYKIMHSLQRDFDNLRERLAAMPDIQRKDSLVGLQLDKVVSNVLNDLLLPSVKTEDRHLRIEIPTYRPINSLTQAVKFLAPKPTTVIRDLLWLYYSYEPTILQNALWNSHSFLRGQFRDILPPYKRTALIVEGKEIITFDGVVLRVPRSTCKVLLTAYKSSTLMMEHPDPLGHEQLTLTVLDSVVVITSDFKVSLNGQEIRNSHLAEDDDIDIALKHGEIIVETTFIRIHAYKMTRVISVVVGGWTFGQTAGLLGTYDDEIATDWLTPCGTRAHTLRDLIHSWQEDQQCETPDINDVDLNRLTAFKEFKCNALLNRHSICRSVVQPEPFIKMCYATENVCHAEQAYRTICTDKGCEQTLFLPC</sequence>
<dbReference type="InterPro" id="IPR001846">
    <property type="entry name" value="VWF_type-D"/>
</dbReference>
<accession>A0AAN8WW07</accession>
<feature type="domain" description="VWFD" evidence="1">
    <location>
        <begin position="570"/>
        <end position="734"/>
    </location>
</feature>
<proteinExistence type="predicted"/>
<dbReference type="SMART" id="SM00216">
    <property type="entry name" value="VWD"/>
    <property type="match status" value="1"/>
</dbReference>
<dbReference type="EMBL" id="JAXCGZ010013219">
    <property type="protein sequence ID" value="KAK7073335.1"/>
    <property type="molecule type" value="Genomic_DNA"/>
</dbReference>
<dbReference type="AlphaFoldDB" id="A0AAN8WW07"/>
<name>A0AAN8WW07_HALRR</name>
<keyword evidence="3" id="KW-1185">Reference proteome</keyword>